<reference evidence="1 2" key="1">
    <citation type="submission" date="2024-04" db="EMBL/GenBank/DDBJ databases">
        <authorList>
            <person name="Fracassetti M."/>
        </authorList>
    </citation>
    <scope>NUCLEOTIDE SEQUENCE [LARGE SCALE GENOMIC DNA]</scope>
</reference>
<name>A0AAV2FWP9_9ROSI</name>
<dbReference type="EMBL" id="OZ034820">
    <property type="protein sequence ID" value="CAL1402417.1"/>
    <property type="molecule type" value="Genomic_DNA"/>
</dbReference>
<gene>
    <name evidence="1" type="ORF">LTRI10_LOCUS42421</name>
</gene>
<sequence>MTAFSEPLAHSVRKRRQAEFPRQTLRKWTTGWRHLTSKPPTSTLLYCLSAQQDLVRELWRCYPPSLSASTPAAALIEGGAALPVPLLSLHAAALPASV</sequence>
<keyword evidence="2" id="KW-1185">Reference proteome</keyword>
<dbReference type="Proteomes" id="UP001497516">
    <property type="component" value="Chromosome 7"/>
</dbReference>
<evidence type="ECO:0000313" key="1">
    <source>
        <dbReference type="EMBL" id="CAL1402417.1"/>
    </source>
</evidence>
<evidence type="ECO:0000313" key="2">
    <source>
        <dbReference type="Proteomes" id="UP001497516"/>
    </source>
</evidence>
<dbReference type="AlphaFoldDB" id="A0AAV2FWP9"/>
<protein>
    <submittedName>
        <fullName evidence="1">Uncharacterized protein</fullName>
    </submittedName>
</protein>
<accession>A0AAV2FWP9</accession>
<organism evidence="1 2">
    <name type="scientific">Linum trigynum</name>
    <dbReference type="NCBI Taxonomy" id="586398"/>
    <lineage>
        <taxon>Eukaryota</taxon>
        <taxon>Viridiplantae</taxon>
        <taxon>Streptophyta</taxon>
        <taxon>Embryophyta</taxon>
        <taxon>Tracheophyta</taxon>
        <taxon>Spermatophyta</taxon>
        <taxon>Magnoliopsida</taxon>
        <taxon>eudicotyledons</taxon>
        <taxon>Gunneridae</taxon>
        <taxon>Pentapetalae</taxon>
        <taxon>rosids</taxon>
        <taxon>fabids</taxon>
        <taxon>Malpighiales</taxon>
        <taxon>Linaceae</taxon>
        <taxon>Linum</taxon>
    </lineage>
</organism>
<proteinExistence type="predicted"/>